<dbReference type="GO" id="GO:0090504">
    <property type="term" value="P:epiboly"/>
    <property type="evidence" value="ECO:0007669"/>
    <property type="project" value="Ensembl"/>
</dbReference>
<feature type="compositionally biased region" description="Basic and acidic residues" evidence="6">
    <location>
        <begin position="109"/>
        <end position="118"/>
    </location>
</feature>
<dbReference type="PROSITE" id="PS00027">
    <property type="entry name" value="HOMEOBOX_1"/>
    <property type="match status" value="1"/>
</dbReference>
<dbReference type="Pfam" id="PF00046">
    <property type="entry name" value="Homeodomain"/>
    <property type="match status" value="1"/>
</dbReference>
<dbReference type="GO" id="GO:0106336">
    <property type="term" value="P:yolk syncytial layer development"/>
    <property type="evidence" value="ECO:0007669"/>
    <property type="project" value="Ensembl"/>
</dbReference>
<proteinExistence type="predicted"/>
<evidence type="ECO:0000313" key="8">
    <source>
        <dbReference type="Ensembl" id="ENSSMAP00000032586.2"/>
    </source>
</evidence>
<gene>
    <name evidence="8" type="primary">nanog</name>
</gene>
<evidence type="ECO:0000256" key="1">
    <source>
        <dbReference type="ARBA" id="ARBA00023125"/>
    </source>
</evidence>
<dbReference type="GO" id="GO:0043622">
    <property type="term" value="P:cortical microtubule organization"/>
    <property type="evidence" value="ECO:0007669"/>
    <property type="project" value="Ensembl"/>
</dbReference>
<dbReference type="GO" id="GO:0030036">
    <property type="term" value="P:actin cytoskeleton organization"/>
    <property type="evidence" value="ECO:0007669"/>
    <property type="project" value="Ensembl"/>
</dbReference>
<dbReference type="InterPro" id="IPR050460">
    <property type="entry name" value="Distal-less_Homeobox_TF"/>
</dbReference>
<dbReference type="InterPro" id="IPR009057">
    <property type="entry name" value="Homeodomain-like_sf"/>
</dbReference>
<dbReference type="GO" id="GO:0005634">
    <property type="term" value="C:nucleus"/>
    <property type="evidence" value="ECO:0007669"/>
    <property type="project" value="UniProtKB-SubCell"/>
</dbReference>
<feature type="compositionally biased region" description="Low complexity" evidence="6">
    <location>
        <begin position="375"/>
        <end position="385"/>
    </location>
</feature>
<evidence type="ECO:0000256" key="6">
    <source>
        <dbReference type="SAM" id="MobiDB-lite"/>
    </source>
</evidence>
<dbReference type="GO" id="GO:0001706">
    <property type="term" value="P:endoderm formation"/>
    <property type="evidence" value="ECO:0007669"/>
    <property type="project" value="Ensembl"/>
</dbReference>
<keyword evidence="1 4" id="KW-0238">DNA-binding</keyword>
<dbReference type="GO" id="GO:0034728">
    <property type="term" value="P:nucleosome organization"/>
    <property type="evidence" value="ECO:0007669"/>
    <property type="project" value="Ensembl"/>
</dbReference>
<keyword evidence="3 4" id="KW-0539">Nucleus</keyword>
<dbReference type="Gene3D" id="1.10.10.60">
    <property type="entry name" value="Homeodomain-like"/>
    <property type="match status" value="1"/>
</dbReference>
<dbReference type="GO" id="GO:1904864">
    <property type="term" value="P:negative regulation of beta-catenin-TCF complex assembly"/>
    <property type="evidence" value="ECO:0007669"/>
    <property type="project" value="Ensembl"/>
</dbReference>
<keyword evidence="2 4" id="KW-0371">Homeobox</keyword>
<evidence type="ECO:0000256" key="5">
    <source>
        <dbReference type="RuleBase" id="RU000682"/>
    </source>
</evidence>
<evidence type="ECO:0000256" key="3">
    <source>
        <dbReference type="ARBA" id="ARBA00023242"/>
    </source>
</evidence>
<evidence type="ECO:0000256" key="2">
    <source>
        <dbReference type="ARBA" id="ARBA00023155"/>
    </source>
</evidence>
<organism evidence="8 9">
    <name type="scientific">Scophthalmus maximus</name>
    <name type="common">Turbot</name>
    <name type="synonym">Psetta maxima</name>
    <dbReference type="NCBI Taxonomy" id="52904"/>
    <lineage>
        <taxon>Eukaryota</taxon>
        <taxon>Metazoa</taxon>
        <taxon>Chordata</taxon>
        <taxon>Craniata</taxon>
        <taxon>Vertebrata</taxon>
        <taxon>Euteleostomi</taxon>
        <taxon>Actinopterygii</taxon>
        <taxon>Neopterygii</taxon>
        <taxon>Teleostei</taxon>
        <taxon>Neoteleostei</taxon>
        <taxon>Acanthomorphata</taxon>
        <taxon>Carangaria</taxon>
        <taxon>Pleuronectiformes</taxon>
        <taxon>Pleuronectoidei</taxon>
        <taxon>Scophthalmidae</taxon>
        <taxon>Scophthalmus</taxon>
    </lineage>
</organism>
<dbReference type="GeneTree" id="ENSGT00670000098076"/>
<feature type="region of interest" description="Disordered" evidence="6">
    <location>
        <begin position="212"/>
        <end position="243"/>
    </location>
</feature>
<dbReference type="GO" id="GO:0045892">
    <property type="term" value="P:negative regulation of DNA-templated transcription"/>
    <property type="evidence" value="ECO:0007669"/>
    <property type="project" value="Ensembl"/>
</dbReference>
<dbReference type="GO" id="GO:0090090">
    <property type="term" value="P:negative regulation of canonical Wnt signaling pathway"/>
    <property type="evidence" value="ECO:0007669"/>
    <property type="project" value="Ensembl"/>
</dbReference>
<feature type="compositionally biased region" description="Basic and acidic residues" evidence="6">
    <location>
        <begin position="421"/>
        <end position="432"/>
    </location>
</feature>
<dbReference type="InterPro" id="IPR001356">
    <property type="entry name" value="HD"/>
</dbReference>
<dbReference type="PANTHER" id="PTHR24327">
    <property type="entry name" value="HOMEOBOX PROTEIN"/>
    <property type="match status" value="1"/>
</dbReference>
<feature type="region of interest" description="Disordered" evidence="6">
    <location>
        <begin position="59"/>
        <end position="87"/>
    </location>
</feature>
<feature type="compositionally biased region" description="Basic and acidic residues" evidence="6">
    <location>
        <begin position="125"/>
        <end position="138"/>
    </location>
</feature>
<dbReference type="GO" id="GO:0000981">
    <property type="term" value="F:DNA-binding transcription factor activity, RNA polymerase II-specific"/>
    <property type="evidence" value="ECO:0007669"/>
    <property type="project" value="InterPro"/>
</dbReference>
<evidence type="ECO:0000259" key="7">
    <source>
        <dbReference type="PROSITE" id="PS50071"/>
    </source>
</evidence>
<dbReference type="Proteomes" id="UP000694558">
    <property type="component" value="Chromosome 21"/>
</dbReference>
<dbReference type="CDD" id="cd00086">
    <property type="entry name" value="homeodomain"/>
    <property type="match status" value="1"/>
</dbReference>
<dbReference type="AlphaFoldDB" id="A0A8D3BDS6"/>
<feature type="compositionally biased region" description="Polar residues" evidence="6">
    <location>
        <begin position="409"/>
        <end position="419"/>
    </location>
</feature>
<feature type="region of interest" description="Disordered" evidence="6">
    <location>
        <begin position="375"/>
        <end position="432"/>
    </location>
</feature>
<feature type="region of interest" description="Disordered" evidence="6">
    <location>
        <begin position="109"/>
        <end position="200"/>
    </location>
</feature>
<dbReference type="InterPro" id="IPR017970">
    <property type="entry name" value="Homeobox_CS"/>
</dbReference>
<dbReference type="PROSITE" id="PS50071">
    <property type="entry name" value="HOMEOBOX_2"/>
    <property type="match status" value="1"/>
</dbReference>
<dbReference type="SUPFAM" id="SSF46689">
    <property type="entry name" value="Homeodomain-like"/>
    <property type="match status" value="1"/>
</dbReference>
<dbReference type="GO" id="GO:0042802">
    <property type="term" value="F:identical protein binding"/>
    <property type="evidence" value="ECO:0007669"/>
    <property type="project" value="Ensembl"/>
</dbReference>
<evidence type="ECO:0000313" key="9">
    <source>
        <dbReference type="Proteomes" id="UP000694558"/>
    </source>
</evidence>
<reference evidence="8" key="1">
    <citation type="submission" date="2023-05" db="EMBL/GenBank/DDBJ databases">
        <title>High-quality long-read genome of Scophthalmus maximus.</title>
        <authorList>
            <person name="Lien S."/>
            <person name="Martinez P."/>
        </authorList>
    </citation>
    <scope>NUCLEOTIDE SEQUENCE [LARGE SCALE GENOMIC DNA]</scope>
</reference>
<dbReference type="GO" id="GO:1905936">
    <property type="term" value="P:regulation of germ cell proliferation"/>
    <property type="evidence" value="ECO:0007669"/>
    <property type="project" value="Ensembl"/>
</dbReference>
<dbReference type="GO" id="GO:0000978">
    <property type="term" value="F:RNA polymerase II cis-regulatory region sequence-specific DNA binding"/>
    <property type="evidence" value="ECO:0007669"/>
    <property type="project" value="TreeGrafter"/>
</dbReference>
<sequence length="432" mass="47317">MADWKTQISYNYNPSYHAYAYGLVYQPGSEQSHGNHLAGVMDLSSYNAGMTQAYYATARAARDESPPGSPEQPAAGGHHHYPGSGVVYLGDSQSGRLLLGRPHRVAYDARENEVRRVGSDSTSDSEAHTSPEVGEKSSRIHISTKEQFFPGPGQIPPSNSWSSSSTSSREGLPQADPTSWAKQDLDEASNRSPVVDVSSSLTEEPHAFAVAGNEEGANDTTSLHKPITAPNEQSTASNPKRKARTAFSEVQMNALVQRFSVQRYLTPAEMKNLAELTGLTYKQVKTWFQNRRMKLRRHQKDSSWVSERYSVNKDSPGHGSMYTNIPSHVPPYGGEAQSQLKEHYNQHMMETDFKKATPQNLAFYLAAMGSAAGSAGYPSWSPGPSQTAVPARPQAVGWSMPPGVGHYDYNTNTFNSPGHDTSFESKEDEHVS</sequence>
<feature type="DNA-binding region" description="Homeobox" evidence="4">
    <location>
        <begin position="240"/>
        <end position="299"/>
    </location>
</feature>
<reference evidence="8" key="2">
    <citation type="submission" date="2025-08" db="UniProtKB">
        <authorList>
            <consortium name="Ensembl"/>
        </authorList>
    </citation>
    <scope>IDENTIFICATION</scope>
</reference>
<dbReference type="PANTHER" id="PTHR24327:SF88">
    <property type="entry name" value="NANOG"/>
    <property type="match status" value="1"/>
</dbReference>
<feature type="domain" description="Homeobox" evidence="7">
    <location>
        <begin position="238"/>
        <end position="298"/>
    </location>
</feature>
<evidence type="ECO:0000256" key="4">
    <source>
        <dbReference type="PROSITE-ProRule" id="PRU00108"/>
    </source>
</evidence>
<protein>
    <submittedName>
        <fullName evidence="8">Nanog homeobox</fullName>
    </submittedName>
</protein>
<dbReference type="SMART" id="SM00389">
    <property type="entry name" value="HOX"/>
    <property type="match status" value="1"/>
</dbReference>
<feature type="compositionally biased region" description="Low complexity" evidence="6">
    <location>
        <begin position="158"/>
        <end position="168"/>
    </location>
</feature>
<name>A0A8D3BDS6_SCOMX</name>
<comment type="subcellular location">
    <subcellularLocation>
        <location evidence="4 5">Nucleus</location>
    </subcellularLocation>
</comment>
<dbReference type="Ensembl" id="ENSSMAT00000032992.2">
    <property type="protein sequence ID" value="ENSSMAP00000032586.2"/>
    <property type="gene ID" value="ENSSMAG00000019941.2"/>
</dbReference>
<accession>A0A8D3BDS6</accession>
<dbReference type="GO" id="GO:0003682">
    <property type="term" value="F:chromatin binding"/>
    <property type="evidence" value="ECO:0007669"/>
    <property type="project" value="Ensembl"/>
</dbReference>